<accession>A0A368NM24</accession>
<dbReference type="InterPro" id="IPR023650">
    <property type="entry name" value="Beta-lactam_class-A_AS"/>
</dbReference>
<protein>
    <submittedName>
        <fullName evidence="3">Class A beta-lactamase-related serine hydrolase</fullName>
    </submittedName>
</protein>
<evidence type="ECO:0000259" key="2">
    <source>
        <dbReference type="Pfam" id="PF00144"/>
    </source>
</evidence>
<feature type="signal peptide" evidence="1">
    <location>
        <begin position="1"/>
        <end position="20"/>
    </location>
</feature>
<dbReference type="PROSITE" id="PS51257">
    <property type="entry name" value="PROKAR_LIPOPROTEIN"/>
    <property type="match status" value="1"/>
</dbReference>
<dbReference type="PANTHER" id="PTHR46825">
    <property type="entry name" value="D-ALANYL-D-ALANINE-CARBOXYPEPTIDASE/ENDOPEPTIDASE AMPH"/>
    <property type="match status" value="1"/>
</dbReference>
<dbReference type="InterPro" id="IPR012338">
    <property type="entry name" value="Beta-lactam/transpept-like"/>
</dbReference>
<dbReference type="SUPFAM" id="SSF56601">
    <property type="entry name" value="beta-lactamase/transpeptidase-like"/>
    <property type="match status" value="1"/>
</dbReference>
<dbReference type="Proteomes" id="UP000252558">
    <property type="component" value="Unassembled WGS sequence"/>
</dbReference>
<dbReference type="OrthoDB" id="9799367at2"/>
<evidence type="ECO:0000313" key="3">
    <source>
        <dbReference type="EMBL" id="RCU50885.1"/>
    </source>
</evidence>
<dbReference type="GO" id="GO:0016787">
    <property type="term" value="F:hydrolase activity"/>
    <property type="evidence" value="ECO:0007669"/>
    <property type="project" value="UniProtKB-KW"/>
</dbReference>
<dbReference type="PROSITE" id="PS00146">
    <property type="entry name" value="BETA_LACTAMASE_A"/>
    <property type="match status" value="1"/>
</dbReference>
<proteinExistence type="predicted"/>
<evidence type="ECO:0000256" key="1">
    <source>
        <dbReference type="SAM" id="SignalP"/>
    </source>
</evidence>
<dbReference type="PANTHER" id="PTHR46825:SF7">
    <property type="entry name" value="D-ALANYL-D-ALANINE CARBOXYPEPTIDASE"/>
    <property type="match status" value="1"/>
</dbReference>
<organism evidence="3 4">
    <name type="scientific">Corallincola holothuriorum</name>
    <dbReference type="NCBI Taxonomy" id="2282215"/>
    <lineage>
        <taxon>Bacteria</taxon>
        <taxon>Pseudomonadati</taxon>
        <taxon>Pseudomonadota</taxon>
        <taxon>Gammaproteobacteria</taxon>
        <taxon>Alteromonadales</taxon>
        <taxon>Psychromonadaceae</taxon>
        <taxon>Corallincola</taxon>
    </lineage>
</organism>
<sequence>MAFRALLSAFFFTFSIGLSGCGHSSKTTVTHKPAQPTVQPSGSVPEQLQQQLDSFAEAFAVPGMAVAIVSDDDNYRLHYGEYRTGQAVTADSQFAIGSVSKIYLSALVLMAVDSGLLRLDGALIDWLPDIEALSHGQVSGAISIRQLLQHSSGLGELDDQVAGLLLAGVSPQQQHQFQWSPEQLLATISSPVSLPGQQWHYANSNYLLLGIILERIYEMPLATLMQQQLWVPLALTQTWQVEGSEMPKALADAWLDMDRLGLPGDGSDALDNAGQQALAIYAAQAWGAGAMVSTATETAQFVRAVIENGLLSDAMVSELQTTFDGTNYGLGVVMGEFLHGEYTSRIIGHGGRLPGYRSVAAYLPELGVAVAILTNADNLETLGPQPNALAGLMDRLVVTYLQAGHRGLQ</sequence>
<name>A0A368NM24_9GAMM</name>
<gene>
    <name evidence="3" type="ORF">DU002_06045</name>
</gene>
<keyword evidence="4" id="KW-1185">Reference proteome</keyword>
<reference evidence="3 4" key="1">
    <citation type="submission" date="2018-07" db="EMBL/GenBank/DDBJ databases">
        <title>Corallincola holothuriorum sp. nov., a new facultative anaerobe isolated from sea cucumber Apostichopus japonicus.</title>
        <authorList>
            <person name="Xia H."/>
        </authorList>
    </citation>
    <scope>NUCLEOTIDE SEQUENCE [LARGE SCALE GENOMIC DNA]</scope>
    <source>
        <strain evidence="3 4">C4</strain>
    </source>
</reference>
<dbReference type="InterPro" id="IPR001466">
    <property type="entry name" value="Beta-lactam-related"/>
</dbReference>
<dbReference type="RefSeq" id="WP_114337480.1">
    <property type="nucleotide sequence ID" value="NZ_QPID01000003.1"/>
</dbReference>
<dbReference type="AlphaFoldDB" id="A0A368NM24"/>
<feature type="chain" id="PRO_5016985028" evidence="1">
    <location>
        <begin position="21"/>
        <end position="409"/>
    </location>
</feature>
<evidence type="ECO:0000313" key="4">
    <source>
        <dbReference type="Proteomes" id="UP000252558"/>
    </source>
</evidence>
<feature type="domain" description="Beta-lactamase-related" evidence="2">
    <location>
        <begin position="56"/>
        <end position="380"/>
    </location>
</feature>
<dbReference type="Gene3D" id="3.40.710.10">
    <property type="entry name" value="DD-peptidase/beta-lactamase superfamily"/>
    <property type="match status" value="1"/>
</dbReference>
<dbReference type="EMBL" id="QPID01000003">
    <property type="protein sequence ID" value="RCU50885.1"/>
    <property type="molecule type" value="Genomic_DNA"/>
</dbReference>
<keyword evidence="1" id="KW-0732">Signal</keyword>
<dbReference type="Pfam" id="PF00144">
    <property type="entry name" value="Beta-lactamase"/>
    <property type="match status" value="1"/>
</dbReference>
<dbReference type="InterPro" id="IPR050491">
    <property type="entry name" value="AmpC-like"/>
</dbReference>
<keyword evidence="3" id="KW-0378">Hydrolase</keyword>
<comment type="caution">
    <text evidence="3">The sequence shown here is derived from an EMBL/GenBank/DDBJ whole genome shotgun (WGS) entry which is preliminary data.</text>
</comment>